<feature type="domain" description="Bifunctional glucose-6-phosphate/mannose-6-phosphate isomerase C-terminal" evidence="3">
    <location>
        <begin position="2"/>
        <end position="158"/>
    </location>
</feature>
<sequence>AGSIAVIWGMSPLTGAVVRRFADQLGTDAKYPAIPGELPEAGHGQVVVFDGPFASAGGPAGEEDFFRDRVDEPETVRLRLVVVRDTEEHPRVTRRREAAAEVAAERGVPVTELVARGEHPLERLAGLIAHADYASVYLALALGTDPTPLPAIQELKVRIS</sequence>
<dbReference type="InterPro" id="IPR019490">
    <property type="entry name" value="Glu6P/Mann6P_isomerase_C"/>
</dbReference>
<organism evidence="4 5">
    <name type="scientific">Actinoallomurus acaciae</name>
    <dbReference type="NCBI Taxonomy" id="502577"/>
    <lineage>
        <taxon>Bacteria</taxon>
        <taxon>Bacillati</taxon>
        <taxon>Actinomycetota</taxon>
        <taxon>Actinomycetes</taxon>
        <taxon>Streptosporangiales</taxon>
        <taxon>Thermomonosporaceae</taxon>
        <taxon>Actinoallomurus</taxon>
    </lineage>
</organism>
<comment type="similarity">
    <text evidence="1">Belongs to the PGI/PMI family.</text>
</comment>
<dbReference type="RefSeq" id="WP_378211702.1">
    <property type="nucleotide sequence ID" value="NZ_JBHLZP010000554.1"/>
</dbReference>
<evidence type="ECO:0000313" key="4">
    <source>
        <dbReference type="EMBL" id="MFB9838660.1"/>
    </source>
</evidence>
<reference evidence="4 5" key="1">
    <citation type="submission" date="2024-09" db="EMBL/GenBank/DDBJ databases">
        <authorList>
            <person name="Sun Q."/>
            <person name="Mori K."/>
        </authorList>
    </citation>
    <scope>NUCLEOTIDE SEQUENCE [LARGE SCALE GENOMIC DNA]</scope>
    <source>
        <strain evidence="4 5">TBRC 0563</strain>
    </source>
</reference>
<proteinExistence type="inferred from homology"/>
<dbReference type="CDD" id="cd05637">
    <property type="entry name" value="SIS_PGI_PMI_2"/>
    <property type="match status" value="1"/>
</dbReference>
<dbReference type="Pfam" id="PF10432">
    <property type="entry name" value="bact-PGI_C"/>
    <property type="match status" value="1"/>
</dbReference>
<dbReference type="EMBL" id="JBHLZP010000554">
    <property type="protein sequence ID" value="MFB9838660.1"/>
    <property type="molecule type" value="Genomic_DNA"/>
</dbReference>
<name>A0ABV5YU92_9ACTN</name>
<dbReference type="Gene3D" id="3.40.50.10490">
    <property type="entry name" value="Glucose-6-phosphate isomerase like protein, domain 1"/>
    <property type="match status" value="1"/>
</dbReference>
<gene>
    <name evidence="4" type="ORF">ACFFNX_41580</name>
</gene>
<evidence type="ECO:0000313" key="5">
    <source>
        <dbReference type="Proteomes" id="UP001589627"/>
    </source>
</evidence>
<comment type="caution">
    <text evidence="4">The sequence shown here is derived from an EMBL/GenBank/DDBJ whole genome shotgun (WGS) entry which is preliminary data.</text>
</comment>
<dbReference type="InterPro" id="IPR046348">
    <property type="entry name" value="SIS_dom_sf"/>
</dbReference>
<evidence type="ECO:0000256" key="1">
    <source>
        <dbReference type="ARBA" id="ARBA00010523"/>
    </source>
</evidence>
<dbReference type="Proteomes" id="UP001589627">
    <property type="component" value="Unassembled WGS sequence"/>
</dbReference>
<evidence type="ECO:0000259" key="3">
    <source>
        <dbReference type="Pfam" id="PF10432"/>
    </source>
</evidence>
<keyword evidence="2" id="KW-0413">Isomerase</keyword>
<keyword evidence="5" id="KW-1185">Reference proteome</keyword>
<feature type="non-terminal residue" evidence="4">
    <location>
        <position position="1"/>
    </location>
</feature>
<protein>
    <submittedName>
        <fullName evidence="4">SIS domain-containing protein</fullName>
    </submittedName>
</protein>
<accession>A0ABV5YU92</accession>
<evidence type="ECO:0000256" key="2">
    <source>
        <dbReference type="ARBA" id="ARBA00023235"/>
    </source>
</evidence>
<dbReference type="SUPFAM" id="SSF53697">
    <property type="entry name" value="SIS domain"/>
    <property type="match status" value="1"/>
</dbReference>